<organism evidence="4 5">
    <name type="scientific">Rhodobacter xanthinilyticus</name>
    <dbReference type="NCBI Taxonomy" id="1850250"/>
    <lineage>
        <taxon>Bacteria</taxon>
        <taxon>Pseudomonadati</taxon>
        <taxon>Pseudomonadota</taxon>
        <taxon>Alphaproteobacteria</taxon>
        <taxon>Rhodobacterales</taxon>
        <taxon>Rhodobacter group</taxon>
        <taxon>Rhodobacter</taxon>
    </lineage>
</organism>
<dbReference type="Pfam" id="PF00534">
    <property type="entry name" value="Glycos_transf_1"/>
    <property type="match status" value="1"/>
</dbReference>
<accession>A0A1D9MBT2</accession>
<sequence>MQSVTGVQRVARELLAEFDALAVAGKIAPPRLLLPARGDLVAPPALEAIRPERGGRFTGHLWEQLELPRMAGAEPLLCLGNTAPLARVLARGRPTVAMVHDLSYKYFPAAYDWKFRALYGALIPVILRKAQAVVTVSDAERRAIVTAYPALAGDGRLSFLQNGGLSDAVAQSVAAVPLAPMESRGYGLYVGSLTRRKNAEGLLRAAIAFLEAYPQMRFVVIGASGASFEGVQISVPAHLAARLEFRGQINDAATIHAAYRGARFLLFPSFYEASPLPPIEAMSFGCPALVSRIPSLTERCGEAALYFEPEDQGQIAAAIRSVMEDPALWHDYAARARAQAARYSWRAQAEGLIALCEGLR</sequence>
<proteinExistence type="predicted"/>
<dbReference type="GO" id="GO:0016757">
    <property type="term" value="F:glycosyltransferase activity"/>
    <property type="evidence" value="ECO:0007669"/>
    <property type="project" value="InterPro"/>
</dbReference>
<evidence type="ECO:0000313" key="4">
    <source>
        <dbReference type="EMBL" id="AOZ69306.1"/>
    </source>
</evidence>
<dbReference type="Proteomes" id="UP000176562">
    <property type="component" value="Chromosome"/>
</dbReference>
<dbReference type="EMBL" id="CP017781">
    <property type="protein sequence ID" value="AOZ69306.1"/>
    <property type="molecule type" value="Genomic_DNA"/>
</dbReference>
<dbReference type="Gene3D" id="3.40.50.2000">
    <property type="entry name" value="Glycogen Phosphorylase B"/>
    <property type="match status" value="2"/>
</dbReference>
<dbReference type="STRING" id="1850250.LPB142_08245"/>
<protein>
    <recommendedName>
        <fullName evidence="6">Glycosyl transferase family 1</fullName>
    </recommendedName>
</protein>
<dbReference type="PANTHER" id="PTHR46401:SF2">
    <property type="entry name" value="GLYCOSYLTRANSFERASE WBBK-RELATED"/>
    <property type="match status" value="1"/>
</dbReference>
<dbReference type="SUPFAM" id="SSF53756">
    <property type="entry name" value="UDP-Glycosyltransferase/glycogen phosphorylase"/>
    <property type="match status" value="1"/>
</dbReference>
<evidence type="ECO:0000256" key="1">
    <source>
        <dbReference type="ARBA" id="ARBA00022679"/>
    </source>
</evidence>
<dbReference type="GO" id="GO:0009103">
    <property type="term" value="P:lipopolysaccharide biosynthetic process"/>
    <property type="evidence" value="ECO:0007669"/>
    <property type="project" value="TreeGrafter"/>
</dbReference>
<dbReference type="PANTHER" id="PTHR46401">
    <property type="entry name" value="GLYCOSYLTRANSFERASE WBBK-RELATED"/>
    <property type="match status" value="1"/>
</dbReference>
<feature type="domain" description="Glycosyl transferase family 1" evidence="2">
    <location>
        <begin position="187"/>
        <end position="338"/>
    </location>
</feature>
<keyword evidence="5" id="KW-1185">Reference proteome</keyword>
<dbReference type="KEGG" id="rhp:LPB142_08245"/>
<evidence type="ECO:0000259" key="3">
    <source>
        <dbReference type="Pfam" id="PF13439"/>
    </source>
</evidence>
<evidence type="ECO:0000313" key="5">
    <source>
        <dbReference type="Proteomes" id="UP000176562"/>
    </source>
</evidence>
<dbReference type="Pfam" id="PF13439">
    <property type="entry name" value="Glyco_transf_4"/>
    <property type="match status" value="1"/>
</dbReference>
<dbReference type="CDD" id="cd03809">
    <property type="entry name" value="GT4_MtfB-like"/>
    <property type="match status" value="1"/>
</dbReference>
<dbReference type="InterPro" id="IPR028098">
    <property type="entry name" value="Glyco_trans_4-like_N"/>
</dbReference>
<dbReference type="AlphaFoldDB" id="A0A1D9MBT2"/>
<dbReference type="InterPro" id="IPR001296">
    <property type="entry name" value="Glyco_trans_1"/>
</dbReference>
<reference evidence="4 5" key="1">
    <citation type="submission" date="2016-10" db="EMBL/GenBank/DDBJ databases">
        <title>Rhodobacter sp. LPB0142, isolated from sea water.</title>
        <authorList>
            <person name="Kim E."/>
            <person name="Yi H."/>
        </authorList>
    </citation>
    <scope>NUCLEOTIDE SEQUENCE [LARGE SCALE GENOMIC DNA]</scope>
    <source>
        <strain evidence="4 5">LPB0142</strain>
    </source>
</reference>
<name>A0A1D9MBT2_9RHOB</name>
<gene>
    <name evidence="4" type="ORF">LPB142_08245</name>
</gene>
<keyword evidence="1" id="KW-0808">Transferase</keyword>
<evidence type="ECO:0000259" key="2">
    <source>
        <dbReference type="Pfam" id="PF00534"/>
    </source>
</evidence>
<feature type="domain" description="Glycosyltransferase subfamily 4-like N-terminal" evidence="3">
    <location>
        <begin position="6"/>
        <end position="149"/>
    </location>
</feature>
<evidence type="ECO:0008006" key="6">
    <source>
        <dbReference type="Google" id="ProtNLM"/>
    </source>
</evidence>